<dbReference type="InterPro" id="IPR003718">
    <property type="entry name" value="OsmC/Ohr_fam"/>
</dbReference>
<dbReference type="STRING" id="76595.SAMN05660313_01932"/>
<gene>
    <name evidence="1" type="ORF">SAMN05660313_01932</name>
</gene>
<dbReference type="Pfam" id="PF02566">
    <property type="entry name" value="OsmC"/>
    <property type="match status" value="1"/>
</dbReference>
<name>A0A1K1PJX6_9FLAO</name>
<evidence type="ECO:0000313" key="2">
    <source>
        <dbReference type="Proteomes" id="UP000183257"/>
    </source>
</evidence>
<protein>
    <submittedName>
        <fullName evidence="1">Uncharacterized OsmC-related protein</fullName>
    </submittedName>
</protein>
<sequence>MKYSSKAKSFSKNNASITIKKTDIIFGTTKESADDLPNPAELFLGSVSACILKNVERFSTLMNFKYSNAEITIKATRLEKPPRMDEINYDLKIYSQDPNLNIDLLKKNIEKFGTIYNTVKTSCSITGEITKIPLELKKA</sequence>
<proteinExistence type="predicted"/>
<keyword evidence="2" id="KW-1185">Reference proteome</keyword>
<dbReference type="Gene3D" id="3.30.300.20">
    <property type="match status" value="1"/>
</dbReference>
<organism evidence="1 2">
    <name type="scientific">Cellulophaga fucicola</name>
    <dbReference type="NCBI Taxonomy" id="76595"/>
    <lineage>
        <taxon>Bacteria</taxon>
        <taxon>Pseudomonadati</taxon>
        <taxon>Bacteroidota</taxon>
        <taxon>Flavobacteriia</taxon>
        <taxon>Flavobacteriales</taxon>
        <taxon>Flavobacteriaceae</taxon>
        <taxon>Cellulophaga</taxon>
    </lineage>
</organism>
<dbReference type="SUPFAM" id="SSF82784">
    <property type="entry name" value="OsmC-like"/>
    <property type="match status" value="1"/>
</dbReference>
<dbReference type="AlphaFoldDB" id="A0A1K1PJX6"/>
<dbReference type="EMBL" id="FPIY01000002">
    <property type="protein sequence ID" value="SFW47749.1"/>
    <property type="molecule type" value="Genomic_DNA"/>
</dbReference>
<accession>A0A1K1PJX6</accession>
<dbReference type="OrthoDB" id="9781312at2"/>
<evidence type="ECO:0000313" key="1">
    <source>
        <dbReference type="EMBL" id="SFW47749.1"/>
    </source>
</evidence>
<reference evidence="2" key="1">
    <citation type="submission" date="2016-11" db="EMBL/GenBank/DDBJ databases">
        <authorList>
            <person name="Varghese N."/>
            <person name="Submissions S."/>
        </authorList>
    </citation>
    <scope>NUCLEOTIDE SEQUENCE [LARGE SCALE GENOMIC DNA]</scope>
    <source>
        <strain evidence="2">DSM 24786</strain>
    </source>
</reference>
<dbReference type="RefSeq" id="WP_072303560.1">
    <property type="nucleotide sequence ID" value="NZ_FPIY01000002.1"/>
</dbReference>
<dbReference type="InterPro" id="IPR036102">
    <property type="entry name" value="OsmC/Ohrsf"/>
</dbReference>
<dbReference type="InterPro" id="IPR015946">
    <property type="entry name" value="KH_dom-like_a/b"/>
</dbReference>
<dbReference type="Proteomes" id="UP000183257">
    <property type="component" value="Unassembled WGS sequence"/>
</dbReference>